<proteinExistence type="predicted"/>
<reference evidence="2" key="1">
    <citation type="journal article" date="2014" name="Front. Microbiol.">
        <title>High frequency of phylogenetically diverse reductive dehalogenase-homologous genes in deep subseafloor sedimentary metagenomes.</title>
        <authorList>
            <person name="Kawai M."/>
            <person name="Futagami T."/>
            <person name="Toyoda A."/>
            <person name="Takaki Y."/>
            <person name="Nishi S."/>
            <person name="Hori S."/>
            <person name="Arai W."/>
            <person name="Tsubouchi T."/>
            <person name="Morono Y."/>
            <person name="Uchiyama I."/>
            <person name="Ito T."/>
            <person name="Fujiyama A."/>
            <person name="Inagaki F."/>
            <person name="Takami H."/>
        </authorList>
    </citation>
    <scope>NUCLEOTIDE SEQUENCE</scope>
    <source>
        <strain evidence="2">Expedition CK06-06</strain>
    </source>
</reference>
<sequence>MGNKMQILLAYYRFYTNHDQIATYGMCMARELRALGHDVVEVDKKRFDKLEKYKRFDLLIDLDSGRNQKGEYDWHLTAGPVPIPSVAYFIDTHGKPEIHARVAARADHVFFAPWVKRDVFSDHDSAHFAPCATDLEYFNLSQRSDPKFNFGFFGSKGGLDRTAPMIAQCQKHNFTYDVRQIAGQYKNSWPMTGIAMGRCEALFNHGQKHDDPNQRVMESMAIGRVLITPNDLRSGMGHLFEPWQDYIPYTPYSCDGLERAMLFVARKPEACAKIAENAYN</sequence>
<name>X1C5F1_9ZZZZ</name>
<feature type="domain" description="Spore protein YkvP/CgeB glycosyl transferase-like" evidence="1">
    <location>
        <begin position="203"/>
        <end position="279"/>
    </location>
</feature>
<protein>
    <recommendedName>
        <fullName evidence="1">Spore protein YkvP/CgeB glycosyl transferase-like domain-containing protein</fullName>
    </recommendedName>
</protein>
<dbReference type="EMBL" id="BART01021705">
    <property type="protein sequence ID" value="GAH03311.1"/>
    <property type="molecule type" value="Genomic_DNA"/>
</dbReference>
<evidence type="ECO:0000259" key="1">
    <source>
        <dbReference type="Pfam" id="PF13524"/>
    </source>
</evidence>
<dbReference type="InterPro" id="IPR055259">
    <property type="entry name" value="YkvP/CgeB_Glyco_trans-like"/>
</dbReference>
<feature type="non-terminal residue" evidence="2">
    <location>
        <position position="280"/>
    </location>
</feature>
<gene>
    <name evidence="2" type="ORF">S01H4_39945</name>
</gene>
<accession>X1C5F1</accession>
<dbReference type="AlphaFoldDB" id="X1C5F1"/>
<comment type="caution">
    <text evidence="2">The sequence shown here is derived from an EMBL/GenBank/DDBJ whole genome shotgun (WGS) entry which is preliminary data.</text>
</comment>
<evidence type="ECO:0000313" key="2">
    <source>
        <dbReference type="EMBL" id="GAH03311.1"/>
    </source>
</evidence>
<organism evidence="2">
    <name type="scientific">marine sediment metagenome</name>
    <dbReference type="NCBI Taxonomy" id="412755"/>
    <lineage>
        <taxon>unclassified sequences</taxon>
        <taxon>metagenomes</taxon>
        <taxon>ecological metagenomes</taxon>
    </lineage>
</organism>
<dbReference type="Pfam" id="PF13524">
    <property type="entry name" value="Glyco_trans_1_2"/>
    <property type="match status" value="1"/>
</dbReference>